<dbReference type="Proteomes" id="UP001457282">
    <property type="component" value="Unassembled WGS sequence"/>
</dbReference>
<feature type="transmembrane region" description="Helical" evidence="2">
    <location>
        <begin position="125"/>
        <end position="150"/>
    </location>
</feature>
<reference evidence="3 4" key="1">
    <citation type="journal article" date="2023" name="G3 (Bethesda)">
        <title>A chromosome-length genome assembly and annotation of blackberry (Rubus argutus, cv. 'Hillquist').</title>
        <authorList>
            <person name="Bruna T."/>
            <person name="Aryal R."/>
            <person name="Dudchenko O."/>
            <person name="Sargent D.J."/>
            <person name="Mead D."/>
            <person name="Buti M."/>
            <person name="Cavallini A."/>
            <person name="Hytonen T."/>
            <person name="Andres J."/>
            <person name="Pham M."/>
            <person name="Weisz D."/>
            <person name="Mascagni F."/>
            <person name="Usai G."/>
            <person name="Natali L."/>
            <person name="Bassil N."/>
            <person name="Fernandez G.E."/>
            <person name="Lomsadze A."/>
            <person name="Armour M."/>
            <person name="Olukolu B."/>
            <person name="Poorten T."/>
            <person name="Britton C."/>
            <person name="Davik J."/>
            <person name="Ashrafi H."/>
            <person name="Aiden E.L."/>
            <person name="Borodovsky M."/>
            <person name="Worthington M."/>
        </authorList>
    </citation>
    <scope>NUCLEOTIDE SEQUENCE [LARGE SCALE GENOMIC DNA]</scope>
    <source>
        <strain evidence="3">PI 553951</strain>
    </source>
</reference>
<feature type="coiled-coil region" evidence="1">
    <location>
        <begin position="60"/>
        <end position="87"/>
    </location>
</feature>
<evidence type="ECO:0000256" key="1">
    <source>
        <dbReference type="SAM" id="Coils"/>
    </source>
</evidence>
<sequence>MTALLEKRSYSNKYKKLSQLEWHCSAGDDEIRKLTTDRKVLQDHLHDAVTQLSQLVVKEKNALAERLKGAEAARKRFDEELKRYATEKATREEGKKREKEELVGWCETYIDGIKTAGLPGFCLSIAYAFSFFLLSMANMIIIVPFVYMLLVHSPGAASSGALFNFL</sequence>
<keyword evidence="2" id="KW-0472">Membrane</keyword>
<dbReference type="AlphaFoldDB" id="A0AAW1Y6K4"/>
<accession>A0AAW1Y6K4</accession>
<gene>
    <name evidence="3" type="ORF">M0R45_009948</name>
</gene>
<proteinExistence type="predicted"/>
<evidence type="ECO:0000313" key="4">
    <source>
        <dbReference type="Proteomes" id="UP001457282"/>
    </source>
</evidence>
<organism evidence="3 4">
    <name type="scientific">Rubus argutus</name>
    <name type="common">Southern blackberry</name>
    <dbReference type="NCBI Taxonomy" id="59490"/>
    <lineage>
        <taxon>Eukaryota</taxon>
        <taxon>Viridiplantae</taxon>
        <taxon>Streptophyta</taxon>
        <taxon>Embryophyta</taxon>
        <taxon>Tracheophyta</taxon>
        <taxon>Spermatophyta</taxon>
        <taxon>Magnoliopsida</taxon>
        <taxon>eudicotyledons</taxon>
        <taxon>Gunneridae</taxon>
        <taxon>Pentapetalae</taxon>
        <taxon>rosids</taxon>
        <taxon>fabids</taxon>
        <taxon>Rosales</taxon>
        <taxon>Rosaceae</taxon>
        <taxon>Rosoideae</taxon>
        <taxon>Rosoideae incertae sedis</taxon>
        <taxon>Rubus</taxon>
    </lineage>
</organism>
<evidence type="ECO:0000256" key="2">
    <source>
        <dbReference type="SAM" id="Phobius"/>
    </source>
</evidence>
<dbReference type="PANTHER" id="PTHR47242:SF1">
    <property type="entry name" value="TRAF-LIKE FAMILY PROTEIN"/>
    <property type="match status" value="1"/>
</dbReference>
<keyword evidence="2" id="KW-1133">Transmembrane helix</keyword>
<name>A0AAW1Y6K4_RUBAR</name>
<evidence type="ECO:0000313" key="3">
    <source>
        <dbReference type="EMBL" id="KAK9944376.1"/>
    </source>
</evidence>
<keyword evidence="2" id="KW-0812">Transmembrane</keyword>
<keyword evidence="1" id="KW-0175">Coiled coil</keyword>
<protein>
    <submittedName>
        <fullName evidence="3">Uncharacterized protein</fullName>
    </submittedName>
</protein>
<comment type="caution">
    <text evidence="3">The sequence shown here is derived from an EMBL/GenBank/DDBJ whole genome shotgun (WGS) entry which is preliminary data.</text>
</comment>
<dbReference type="PANTHER" id="PTHR47242">
    <property type="entry name" value="TRAF-LIKE FAMILY PROTEIN"/>
    <property type="match status" value="1"/>
</dbReference>
<dbReference type="EMBL" id="JBEDUW010000002">
    <property type="protein sequence ID" value="KAK9944376.1"/>
    <property type="molecule type" value="Genomic_DNA"/>
</dbReference>
<keyword evidence="4" id="KW-1185">Reference proteome</keyword>